<sequence length="248" mass="27516">MRVFYAIISAIFLNCALINIYSQGEYALVQRSCEAIYPDQDCIELCIAVPYCVGILVIDSKCLLLNATGTQNYPNAFLMLRGTGASAYQMENCRGYNNESSTTPAVYTCPLSRSTEYSCGAAWFKVRIAPNTKCAPTCAYCIADTRACYTIRSADDMATAQIMMSRYDPASLAWTGVIYDSTKPAASRWLTNCTGTKNYTAWLGADLQLARQNDPTTTLWCHAINFTHSLFVPCTKTSLEYKICYSKQ</sequence>
<feature type="chain" id="PRO_5041228460" description="C-type lectin domain-containing protein" evidence="1">
    <location>
        <begin position="23"/>
        <end position="248"/>
    </location>
</feature>
<dbReference type="Proteomes" id="UP001177023">
    <property type="component" value="Unassembled WGS sequence"/>
</dbReference>
<accession>A0AA36FNN6</accession>
<dbReference type="AlphaFoldDB" id="A0AA36FNN6"/>
<evidence type="ECO:0000256" key="1">
    <source>
        <dbReference type="SAM" id="SignalP"/>
    </source>
</evidence>
<dbReference type="EMBL" id="CATQJA010000178">
    <property type="protein sequence ID" value="CAJ0558023.1"/>
    <property type="molecule type" value="Genomic_DNA"/>
</dbReference>
<comment type="caution">
    <text evidence="2">The sequence shown here is derived from an EMBL/GenBank/DDBJ whole genome shotgun (WGS) entry which is preliminary data.</text>
</comment>
<keyword evidence="3" id="KW-1185">Reference proteome</keyword>
<keyword evidence="1" id="KW-0732">Signal</keyword>
<feature type="signal peptide" evidence="1">
    <location>
        <begin position="1"/>
        <end position="22"/>
    </location>
</feature>
<organism evidence="2 3">
    <name type="scientific">Mesorhabditis spiculigera</name>
    <dbReference type="NCBI Taxonomy" id="96644"/>
    <lineage>
        <taxon>Eukaryota</taxon>
        <taxon>Metazoa</taxon>
        <taxon>Ecdysozoa</taxon>
        <taxon>Nematoda</taxon>
        <taxon>Chromadorea</taxon>
        <taxon>Rhabditida</taxon>
        <taxon>Rhabditina</taxon>
        <taxon>Rhabditomorpha</taxon>
        <taxon>Rhabditoidea</taxon>
        <taxon>Rhabditidae</taxon>
        <taxon>Mesorhabditinae</taxon>
        <taxon>Mesorhabditis</taxon>
    </lineage>
</organism>
<protein>
    <recommendedName>
        <fullName evidence="4">C-type lectin domain-containing protein</fullName>
    </recommendedName>
</protein>
<name>A0AA36FNN6_9BILA</name>
<evidence type="ECO:0000313" key="2">
    <source>
        <dbReference type="EMBL" id="CAJ0558023.1"/>
    </source>
</evidence>
<evidence type="ECO:0008006" key="4">
    <source>
        <dbReference type="Google" id="ProtNLM"/>
    </source>
</evidence>
<feature type="non-terminal residue" evidence="2">
    <location>
        <position position="1"/>
    </location>
</feature>
<gene>
    <name evidence="2" type="ORF">MSPICULIGERA_LOCUS765</name>
</gene>
<reference evidence="2" key="1">
    <citation type="submission" date="2023-06" db="EMBL/GenBank/DDBJ databases">
        <authorList>
            <person name="Delattre M."/>
        </authorList>
    </citation>
    <scope>NUCLEOTIDE SEQUENCE</scope>
    <source>
        <strain evidence="2">AF72</strain>
    </source>
</reference>
<evidence type="ECO:0000313" key="3">
    <source>
        <dbReference type="Proteomes" id="UP001177023"/>
    </source>
</evidence>
<proteinExistence type="predicted"/>